<sequence>MRNPLSTALWSAELLAKLTPEDRGGARGEKLAGMCLRSLNRLRHLVEDHFLSERLAVGGLAVRLDPVPLLELVEAVAARSPGAPPEVRVAADLAAWADRGLLERAVDGILSAVTREGATAKVEGASGDGTSSLRFSGAPVPGEALEEPHKGSPSDPTGRALALVMSKRAVAAMGGRLALDQGALLLELPSRDLPAEIDRQEGH</sequence>
<evidence type="ECO:0008006" key="4">
    <source>
        <dbReference type="Google" id="ProtNLM"/>
    </source>
</evidence>
<feature type="region of interest" description="Disordered" evidence="1">
    <location>
        <begin position="122"/>
        <end position="158"/>
    </location>
</feature>
<dbReference type="Proteomes" id="UP001162734">
    <property type="component" value="Chromosome"/>
</dbReference>
<organism evidence="2 3">
    <name type="scientific">Anaeromyxobacter paludicola</name>
    <dbReference type="NCBI Taxonomy" id="2918171"/>
    <lineage>
        <taxon>Bacteria</taxon>
        <taxon>Pseudomonadati</taxon>
        <taxon>Myxococcota</taxon>
        <taxon>Myxococcia</taxon>
        <taxon>Myxococcales</taxon>
        <taxon>Cystobacterineae</taxon>
        <taxon>Anaeromyxobacteraceae</taxon>
        <taxon>Anaeromyxobacter</taxon>
    </lineage>
</organism>
<keyword evidence="3" id="KW-1185">Reference proteome</keyword>
<evidence type="ECO:0000313" key="3">
    <source>
        <dbReference type="Proteomes" id="UP001162734"/>
    </source>
</evidence>
<reference evidence="3" key="1">
    <citation type="journal article" date="2022" name="Int. J. Syst. Evol. Microbiol.">
        <title>Anaeromyxobacter oryzae sp. nov., Anaeromyxobacter diazotrophicus sp. nov. and Anaeromyxobacter paludicola sp. nov., isolated from paddy soils.</title>
        <authorList>
            <person name="Itoh H."/>
            <person name="Xu Z."/>
            <person name="Mise K."/>
            <person name="Masuda Y."/>
            <person name="Ushijima N."/>
            <person name="Hayakawa C."/>
            <person name="Shiratori Y."/>
            <person name="Senoo K."/>
        </authorList>
    </citation>
    <scope>NUCLEOTIDE SEQUENCE [LARGE SCALE GENOMIC DNA]</scope>
    <source>
        <strain evidence="3">Red630</strain>
    </source>
</reference>
<name>A0ABN6N4E1_9BACT</name>
<evidence type="ECO:0000256" key="1">
    <source>
        <dbReference type="SAM" id="MobiDB-lite"/>
    </source>
</evidence>
<gene>
    <name evidence="2" type="ORF">AMPC_05330</name>
</gene>
<accession>A0ABN6N4E1</accession>
<protein>
    <recommendedName>
        <fullName evidence="4">HAMP domain-containing histidine kinase</fullName>
    </recommendedName>
</protein>
<dbReference type="EMBL" id="AP025592">
    <property type="protein sequence ID" value="BDG07420.1"/>
    <property type="molecule type" value="Genomic_DNA"/>
</dbReference>
<evidence type="ECO:0000313" key="2">
    <source>
        <dbReference type="EMBL" id="BDG07420.1"/>
    </source>
</evidence>
<proteinExistence type="predicted"/>